<dbReference type="EMBL" id="KB822721">
    <property type="protein sequence ID" value="ETN39289.1"/>
    <property type="molecule type" value="Genomic_DNA"/>
</dbReference>
<name>W2RU94_CYPE1</name>
<evidence type="ECO:0000256" key="4">
    <source>
        <dbReference type="ARBA" id="ARBA00022833"/>
    </source>
</evidence>
<evidence type="ECO:0000259" key="7">
    <source>
        <dbReference type="Pfam" id="PF07967"/>
    </source>
</evidence>
<reference evidence="9 10" key="1">
    <citation type="submission" date="2013-03" db="EMBL/GenBank/DDBJ databases">
        <title>The Genome Sequence of Phialophora europaea CBS 101466.</title>
        <authorList>
            <consortium name="The Broad Institute Genomics Platform"/>
            <person name="Cuomo C."/>
            <person name="de Hoog S."/>
            <person name="Gorbushina A."/>
            <person name="Walker B."/>
            <person name="Young S.K."/>
            <person name="Zeng Q."/>
            <person name="Gargeya S."/>
            <person name="Fitzgerald M."/>
            <person name="Haas B."/>
            <person name="Abouelleil A."/>
            <person name="Allen A.W."/>
            <person name="Alvarado L."/>
            <person name="Arachchi H.M."/>
            <person name="Berlin A.M."/>
            <person name="Chapman S.B."/>
            <person name="Gainer-Dewar J."/>
            <person name="Goldberg J."/>
            <person name="Griggs A."/>
            <person name="Gujja S."/>
            <person name="Hansen M."/>
            <person name="Howarth C."/>
            <person name="Imamovic A."/>
            <person name="Ireland A."/>
            <person name="Larimer J."/>
            <person name="McCowan C."/>
            <person name="Murphy C."/>
            <person name="Pearson M."/>
            <person name="Poon T.W."/>
            <person name="Priest M."/>
            <person name="Roberts A."/>
            <person name="Saif S."/>
            <person name="Shea T."/>
            <person name="Sisk P."/>
            <person name="Sykes S."/>
            <person name="Wortman J."/>
            <person name="Nusbaum C."/>
            <person name="Birren B."/>
        </authorList>
    </citation>
    <scope>NUCLEOTIDE SEQUENCE [LARGE SCALE GENOMIC DNA]</scope>
    <source>
        <strain evidence="9 10">CBS 101466</strain>
    </source>
</reference>
<accession>W2RU94</accession>
<evidence type="ECO:0000256" key="2">
    <source>
        <dbReference type="ARBA" id="ARBA00022723"/>
    </source>
</evidence>
<dbReference type="PANTHER" id="PTHR15835:SF6">
    <property type="entry name" value="ZINC FINGER C3HC-TYPE PROTEIN 1"/>
    <property type="match status" value="1"/>
</dbReference>
<dbReference type="RefSeq" id="XP_008718074.1">
    <property type="nucleotide sequence ID" value="XM_008719852.1"/>
</dbReference>
<dbReference type="STRING" id="1220924.W2RU94"/>
<dbReference type="Pfam" id="PF08600">
    <property type="entry name" value="NuBaID_C"/>
    <property type="match status" value="1"/>
</dbReference>
<dbReference type="Proteomes" id="UP000030752">
    <property type="component" value="Unassembled WGS sequence"/>
</dbReference>
<proteinExistence type="predicted"/>
<feature type="region of interest" description="Disordered" evidence="6">
    <location>
        <begin position="342"/>
        <end position="376"/>
    </location>
</feature>
<dbReference type="InterPro" id="IPR012935">
    <property type="entry name" value="NuBaID_N"/>
</dbReference>
<feature type="compositionally biased region" description="Polar residues" evidence="6">
    <location>
        <begin position="346"/>
        <end position="367"/>
    </location>
</feature>
<keyword evidence="3" id="KW-0863">Zinc-finger</keyword>
<dbReference type="InParanoid" id="W2RU94"/>
<evidence type="ECO:0000256" key="3">
    <source>
        <dbReference type="ARBA" id="ARBA00022771"/>
    </source>
</evidence>
<feature type="region of interest" description="Disordered" evidence="6">
    <location>
        <begin position="388"/>
        <end position="407"/>
    </location>
</feature>
<dbReference type="PANTHER" id="PTHR15835">
    <property type="entry name" value="NUCLEAR-INTERACTING PARTNER OF ALK"/>
    <property type="match status" value="1"/>
</dbReference>
<evidence type="ECO:0000313" key="9">
    <source>
        <dbReference type="EMBL" id="ETN39289.1"/>
    </source>
</evidence>
<gene>
    <name evidence="9" type="ORF">HMPREF1541_05512</name>
</gene>
<comment type="subcellular location">
    <subcellularLocation>
        <location evidence="1">Nucleus</location>
    </subcellularLocation>
</comment>
<dbReference type="HOGENOM" id="CLU_031412_1_1_1"/>
<dbReference type="OrthoDB" id="2592092at2759"/>
<evidence type="ECO:0000313" key="10">
    <source>
        <dbReference type="Proteomes" id="UP000030752"/>
    </source>
</evidence>
<evidence type="ECO:0000256" key="1">
    <source>
        <dbReference type="ARBA" id="ARBA00004123"/>
    </source>
</evidence>
<dbReference type="GeneID" id="19972851"/>
<keyword evidence="5" id="KW-0539">Nucleus</keyword>
<dbReference type="eggNOG" id="KOG4765">
    <property type="taxonomic scope" value="Eukaryota"/>
</dbReference>
<dbReference type="GO" id="GO:0005634">
    <property type="term" value="C:nucleus"/>
    <property type="evidence" value="ECO:0007669"/>
    <property type="project" value="UniProtKB-SubCell"/>
</dbReference>
<dbReference type="GO" id="GO:0008270">
    <property type="term" value="F:zinc ion binding"/>
    <property type="evidence" value="ECO:0007669"/>
    <property type="project" value="UniProtKB-KW"/>
</dbReference>
<feature type="region of interest" description="Disordered" evidence="6">
    <location>
        <begin position="21"/>
        <end position="70"/>
    </location>
</feature>
<organism evidence="9 10">
    <name type="scientific">Cyphellophora europaea (strain CBS 101466)</name>
    <name type="common">Phialophora europaea</name>
    <dbReference type="NCBI Taxonomy" id="1220924"/>
    <lineage>
        <taxon>Eukaryota</taxon>
        <taxon>Fungi</taxon>
        <taxon>Dikarya</taxon>
        <taxon>Ascomycota</taxon>
        <taxon>Pezizomycotina</taxon>
        <taxon>Eurotiomycetes</taxon>
        <taxon>Chaetothyriomycetidae</taxon>
        <taxon>Chaetothyriales</taxon>
        <taxon>Cyphellophoraceae</taxon>
        <taxon>Cyphellophora</taxon>
    </lineage>
</organism>
<feature type="domain" description="C3HC-type" evidence="7">
    <location>
        <begin position="74"/>
        <end position="222"/>
    </location>
</feature>
<dbReference type="Pfam" id="PF07967">
    <property type="entry name" value="zf-C3HC"/>
    <property type="match status" value="1"/>
</dbReference>
<keyword evidence="2" id="KW-0479">Metal-binding</keyword>
<sequence length="407" mass="45638">MSYELEAKKRKFDRILESLTDGGSSVRSTLNSRNNGSTISPSDGSDASKRRRITPNSQISKTASTTSLTGHYLPSSRPAFLERLETYRQVTQWHIPSTEPINASVWAKRGWVCVDKDTVSCGSCKERLTVDLDLENGNLHEPDATGDGADDASYSLAKDVYDALIKRYQEMIISGHSASCPWRKRGCDTSIQRIEGLLNVGNAISGLQERYNSIDTDLSEIPAVLLSEGHVEETELQTFKVDQEMASSEALKLAMCGWQRKCPDVIECKHCFRSLGLWLYRGEDPTIERLDAVEGHLEYCPWRSSEAQDSELTITRDGVVQKTKLAGWRLIYQAVTKTNARKLSASRPQTAVTLSSEADGNLSSELSPEQREKRTRDLMKRIKELRKPFNMKSLLRKKDKARPKTAS</sequence>
<keyword evidence="4" id="KW-0862">Zinc</keyword>
<evidence type="ECO:0000256" key="5">
    <source>
        <dbReference type="ARBA" id="ARBA00023242"/>
    </source>
</evidence>
<protein>
    <recommendedName>
        <fullName evidence="11">C3HC-type domain-containing protein</fullName>
    </recommendedName>
</protein>
<feature type="compositionally biased region" description="Polar residues" evidence="6">
    <location>
        <begin position="54"/>
        <end position="69"/>
    </location>
</feature>
<dbReference type="VEuPathDB" id="FungiDB:HMPREF1541_05512"/>
<evidence type="ECO:0000259" key="8">
    <source>
        <dbReference type="Pfam" id="PF08600"/>
    </source>
</evidence>
<keyword evidence="10" id="KW-1185">Reference proteome</keyword>
<feature type="domain" description="NuBaID C-terminal" evidence="8">
    <location>
        <begin position="250"/>
        <end position="340"/>
    </location>
</feature>
<dbReference type="InterPro" id="IPR013909">
    <property type="entry name" value="NuBaID_C"/>
</dbReference>
<feature type="compositionally biased region" description="Basic residues" evidence="6">
    <location>
        <begin position="394"/>
        <end position="407"/>
    </location>
</feature>
<feature type="compositionally biased region" description="Polar residues" evidence="6">
    <location>
        <begin position="21"/>
        <end position="45"/>
    </location>
</feature>
<evidence type="ECO:0000256" key="6">
    <source>
        <dbReference type="SAM" id="MobiDB-lite"/>
    </source>
</evidence>
<evidence type="ECO:0008006" key="11">
    <source>
        <dbReference type="Google" id="ProtNLM"/>
    </source>
</evidence>
<dbReference type="AlphaFoldDB" id="W2RU94"/>